<organism evidence="4 5">
    <name type="scientific">Fulvivirga marina</name>
    <dbReference type="NCBI Taxonomy" id="2494733"/>
    <lineage>
        <taxon>Bacteria</taxon>
        <taxon>Pseudomonadati</taxon>
        <taxon>Bacteroidota</taxon>
        <taxon>Cytophagia</taxon>
        <taxon>Cytophagales</taxon>
        <taxon>Fulvivirgaceae</taxon>
        <taxon>Fulvivirga</taxon>
    </lineage>
</organism>
<comment type="caution">
    <text evidence="4">The sequence shown here is derived from an EMBL/GenBank/DDBJ whole genome shotgun (WGS) entry which is preliminary data.</text>
</comment>
<feature type="modified residue" description="4-aspartylphosphate" evidence="1">
    <location>
        <position position="54"/>
    </location>
</feature>
<feature type="domain" description="Response regulatory" evidence="2">
    <location>
        <begin position="2"/>
        <end position="114"/>
    </location>
</feature>
<dbReference type="GO" id="GO:0003677">
    <property type="term" value="F:DNA binding"/>
    <property type="evidence" value="ECO:0007669"/>
    <property type="project" value="InterPro"/>
</dbReference>
<evidence type="ECO:0000313" key="4">
    <source>
        <dbReference type="EMBL" id="MBL6449521.1"/>
    </source>
</evidence>
<dbReference type="InterPro" id="IPR046947">
    <property type="entry name" value="LytR-like"/>
</dbReference>
<evidence type="ECO:0000256" key="1">
    <source>
        <dbReference type="PROSITE-ProRule" id="PRU00169"/>
    </source>
</evidence>
<dbReference type="InterPro" id="IPR007492">
    <property type="entry name" value="LytTR_DNA-bd_dom"/>
</dbReference>
<keyword evidence="5" id="KW-1185">Reference proteome</keyword>
<dbReference type="PANTHER" id="PTHR37299">
    <property type="entry name" value="TRANSCRIPTIONAL REGULATOR-RELATED"/>
    <property type="match status" value="1"/>
</dbReference>
<dbReference type="SUPFAM" id="SSF52172">
    <property type="entry name" value="CheY-like"/>
    <property type="match status" value="1"/>
</dbReference>
<dbReference type="PROSITE" id="PS50930">
    <property type="entry name" value="HTH_LYTTR"/>
    <property type="match status" value="1"/>
</dbReference>
<dbReference type="SMART" id="SM00850">
    <property type="entry name" value="LytTR"/>
    <property type="match status" value="1"/>
</dbReference>
<dbReference type="PANTHER" id="PTHR37299:SF1">
    <property type="entry name" value="STAGE 0 SPORULATION PROTEIN A HOMOLOG"/>
    <property type="match status" value="1"/>
</dbReference>
<dbReference type="SMART" id="SM00448">
    <property type="entry name" value="REC"/>
    <property type="match status" value="1"/>
</dbReference>
<dbReference type="EMBL" id="JAEUGD010000066">
    <property type="protein sequence ID" value="MBL6449521.1"/>
    <property type="molecule type" value="Genomic_DNA"/>
</dbReference>
<dbReference type="Proteomes" id="UP000614216">
    <property type="component" value="Unassembled WGS sequence"/>
</dbReference>
<evidence type="ECO:0000259" key="2">
    <source>
        <dbReference type="PROSITE" id="PS50110"/>
    </source>
</evidence>
<dbReference type="InterPro" id="IPR001789">
    <property type="entry name" value="Sig_transdc_resp-reg_receiver"/>
</dbReference>
<dbReference type="GO" id="GO:0000156">
    <property type="term" value="F:phosphorelay response regulator activity"/>
    <property type="evidence" value="ECO:0007669"/>
    <property type="project" value="InterPro"/>
</dbReference>
<dbReference type="AlphaFoldDB" id="A0A937KDW1"/>
<dbReference type="Pfam" id="PF00072">
    <property type="entry name" value="Response_reg"/>
    <property type="match status" value="1"/>
</dbReference>
<dbReference type="Gene3D" id="2.40.50.1020">
    <property type="entry name" value="LytTr DNA-binding domain"/>
    <property type="match status" value="1"/>
</dbReference>
<dbReference type="Gene3D" id="3.40.50.2300">
    <property type="match status" value="1"/>
</dbReference>
<dbReference type="InterPro" id="IPR011006">
    <property type="entry name" value="CheY-like_superfamily"/>
</dbReference>
<name>A0A937KDW1_9BACT</name>
<keyword evidence="1" id="KW-0597">Phosphoprotein</keyword>
<dbReference type="RefSeq" id="WP_202859039.1">
    <property type="nucleotide sequence ID" value="NZ_JAEUGD010000066.1"/>
</dbReference>
<proteinExistence type="predicted"/>
<protein>
    <submittedName>
        <fullName evidence="4">Response regulator transcription factor</fullName>
    </submittedName>
</protein>
<evidence type="ECO:0000259" key="3">
    <source>
        <dbReference type="PROSITE" id="PS50930"/>
    </source>
</evidence>
<gene>
    <name evidence="4" type="ORF">JMN32_24630</name>
</gene>
<reference evidence="4" key="1">
    <citation type="submission" date="2021-01" db="EMBL/GenBank/DDBJ databases">
        <title>Fulvivirga kasyanovii gen. nov., sp nov., a novel member of the phylum Bacteroidetes isolated from seawater in a mussel farm.</title>
        <authorList>
            <person name="Zhao L.-H."/>
            <person name="Wang Z.-J."/>
        </authorList>
    </citation>
    <scope>NUCLEOTIDE SEQUENCE</scope>
    <source>
        <strain evidence="4">29W222</strain>
    </source>
</reference>
<feature type="domain" description="HTH LytTR-type" evidence="3">
    <location>
        <begin position="145"/>
        <end position="252"/>
    </location>
</feature>
<accession>A0A937KDW1</accession>
<evidence type="ECO:0000313" key="5">
    <source>
        <dbReference type="Proteomes" id="UP000614216"/>
    </source>
</evidence>
<dbReference type="FunFam" id="3.40.50.2300:FF:000361">
    <property type="entry name" value="Two-component system response regulator"/>
    <property type="match status" value="1"/>
</dbReference>
<sequence length="252" mass="29326">MDVFIIEDEKPAAARLERLLKNYNGEINVLAKIDSVKKAIKWLQSHDPEIIFMDIQLADGLSFEIFEHVDIQAPVIFTTAYDEYALKAFKVNSIDYLLKPIDEEELDNAFKKLDRLANNHQSQSNTLAQINQAMTMLTNKYKSRFVVKVGEHIKSIAVDEIQYFFSRDKASFCCLEDAKNYLLDYSLEQIEGMVDPEIFFRISRKYLISLEAIEDIISYSNSRLRVVLQNCTDEDVIVSRERVNDFKSWLDR</sequence>
<dbReference type="PROSITE" id="PS50110">
    <property type="entry name" value="RESPONSE_REGULATORY"/>
    <property type="match status" value="1"/>
</dbReference>
<dbReference type="Pfam" id="PF04397">
    <property type="entry name" value="LytTR"/>
    <property type="match status" value="1"/>
</dbReference>